<dbReference type="GO" id="GO:0006260">
    <property type="term" value="P:DNA replication"/>
    <property type="evidence" value="ECO:0007669"/>
    <property type="project" value="UniProtKB-UniRule"/>
</dbReference>
<sequence length="223" mass="25093">MFFVAESGIFFPLILAHGGMTQNAKTAAIVLQSLTPNAQSVFKVLAEYQLAHPDEEGMYPLEHAHIITDSSFKKIIYFQERLVCNLLRKVSCEQSTSIKFLSESRASQDKKTFRWPRLKEVGEGIQRRGAKKLLTSRATLSGFDQLEEVGTNFDLEGVWAAARPFNRIPGYMFFNWNATSNAEPGKSLNPEVPVQQRAEQAMAKMLSLWSEVLNCCPTSLEIK</sequence>
<dbReference type="EMBL" id="JBAMMX010000027">
    <property type="protein sequence ID" value="KAK6912502.1"/>
    <property type="molecule type" value="Genomic_DNA"/>
</dbReference>
<dbReference type="InterPro" id="IPR007220">
    <property type="entry name" value="ORC2"/>
</dbReference>
<dbReference type="PANTHER" id="PTHR14052">
    <property type="entry name" value="ORIGIN RECOGNITION COMPLEX SUBUNIT 2"/>
    <property type="match status" value="1"/>
</dbReference>
<feature type="signal peptide" evidence="1">
    <location>
        <begin position="1"/>
        <end position="16"/>
    </location>
</feature>
<dbReference type="Proteomes" id="UP001370490">
    <property type="component" value="Unassembled WGS sequence"/>
</dbReference>
<dbReference type="PANTHER" id="PTHR14052:SF0">
    <property type="entry name" value="ORIGIN RECOGNITION COMPLEX SUBUNIT 2"/>
    <property type="match status" value="1"/>
</dbReference>
<evidence type="ECO:0000256" key="1">
    <source>
        <dbReference type="SAM" id="SignalP"/>
    </source>
</evidence>
<dbReference type="GO" id="GO:0003688">
    <property type="term" value="F:DNA replication origin binding"/>
    <property type="evidence" value="ECO:0007669"/>
    <property type="project" value="UniProtKB-UniRule"/>
</dbReference>
<keyword evidence="1" id="KW-0732">Signal</keyword>
<dbReference type="AlphaFoldDB" id="A0AAN8UL68"/>
<reference evidence="2 3" key="1">
    <citation type="submission" date="2023-12" db="EMBL/GenBank/DDBJ databases">
        <title>A high-quality genome assembly for Dillenia turbinata (Dilleniales).</title>
        <authorList>
            <person name="Chanderbali A."/>
        </authorList>
    </citation>
    <scope>NUCLEOTIDE SEQUENCE [LARGE SCALE GENOMIC DNA]</scope>
    <source>
        <strain evidence="2">LSX21</strain>
        <tissue evidence="2">Leaf</tissue>
    </source>
</reference>
<keyword evidence="3" id="KW-1185">Reference proteome</keyword>
<accession>A0AAN8UL68</accession>
<protein>
    <submittedName>
        <fullName evidence="2">Origin recognition complex, subunit 2</fullName>
    </submittedName>
</protein>
<dbReference type="GO" id="GO:0005664">
    <property type="term" value="C:nuclear origin of replication recognition complex"/>
    <property type="evidence" value="ECO:0007669"/>
    <property type="project" value="UniProtKB-UniRule"/>
</dbReference>
<proteinExistence type="predicted"/>
<comment type="caution">
    <text evidence="2">The sequence shown here is derived from an EMBL/GenBank/DDBJ whole genome shotgun (WGS) entry which is preliminary data.</text>
</comment>
<name>A0AAN8UL68_9MAGN</name>
<gene>
    <name evidence="2" type="ORF">RJ641_022103</name>
</gene>
<feature type="chain" id="PRO_5042957527" evidence="1">
    <location>
        <begin position="17"/>
        <end position="223"/>
    </location>
</feature>
<evidence type="ECO:0000313" key="3">
    <source>
        <dbReference type="Proteomes" id="UP001370490"/>
    </source>
</evidence>
<organism evidence="2 3">
    <name type="scientific">Dillenia turbinata</name>
    <dbReference type="NCBI Taxonomy" id="194707"/>
    <lineage>
        <taxon>Eukaryota</taxon>
        <taxon>Viridiplantae</taxon>
        <taxon>Streptophyta</taxon>
        <taxon>Embryophyta</taxon>
        <taxon>Tracheophyta</taxon>
        <taxon>Spermatophyta</taxon>
        <taxon>Magnoliopsida</taxon>
        <taxon>eudicotyledons</taxon>
        <taxon>Gunneridae</taxon>
        <taxon>Pentapetalae</taxon>
        <taxon>Dilleniales</taxon>
        <taxon>Dilleniaceae</taxon>
        <taxon>Dillenia</taxon>
    </lineage>
</organism>
<evidence type="ECO:0000313" key="2">
    <source>
        <dbReference type="EMBL" id="KAK6912502.1"/>
    </source>
</evidence>